<evidence type="ECO:0008006" key="5">
    <source>
        <dbReference type="Google" id="ProtNLM"/>
    </source>
</evidence>
<dbReference type="Proteomes" id="UP000093592">
    <property type="component" value="Unassembled WGS sequence"/>
</dbReference>
<organism evidence="3 4">
    <name type="scientific">Mycobacterium kyorinense</name>
    <dbReference type="NCBI Taxonomy" id="487514"/>
    <lineage>
        <taxon>Bacteria</taxon>
        <taxon>Bacillati</taxon>
        <taxon>Actinomycetota</taxon>
        <taxon>Actinomycetes</taxon>
        <taxon>Mycobacteriales</taxon>
        <taxon>Mycobacteriaceae</taxon>
        <taxon>Mycobacterium</taxon>
    </lineage>
</organism>
<protein>
    <recommendedName>
        <fullName evidence="5">Gap protein</fullName>
    </recommendedName>
</protein>
<keyword evidence="2" id="KW-0472">Membrane</keyword>
<evidence type="ECO:0000256" key="2">
    <source>
        <dbReference type="SAM" id="Phobius"/>
    </source>
</evidence>
<feature type="region of interest" description="Disordered" evidence="1">
    <location>
        <begin position="117"/>
        <end position="145"/>
    </location>
</feature>
<evidence type="ECO:0000313" key="3">
    <source>
        <dbReference type="EMBL" id="OBI52841.1"/>
    </source>
</evidence>
<keyword evidence="2" id="KW-1133">Transmembrane helix</keyword>
<evidence type="ECO:0000256" key="1">
    <source>
        <dbReference type="SAM" id="MobiDB-lite"/>
    </source>
</evidence>
<dbReference type="AlphaFoldDB" id="A0A1A2ZUR7"/>
<feature type="transmembrane region" description="Helical" evidence="2">
    <location>
        <begin position="6"/>
        <end position="26"/>
    </location>
</feature>
<feature type="transmembrane region" description="Helical" evidence="2">
    <location>
        <begin position="35"/>
        <end position="57"/>
    </location>
</feature>
<dbReference type="EMBL" id="LZKJ01000012">
    <property type="protein sequence ID" value="OBI52841.1"/>
    <property type="molecule type" value="Genomic_DNA"/>
</dbReference>
<feature type="transmembrane region" description="Helical" evidence="2">
    <location>
        <begin position="167"/>
        <end position="187"/>
    </location>
</feature>
<name>A0A1A2ZUR7_9MYCO</name>
<dbReference type="Pfam" id="PF11139">
    <property type="entry name" value="SfLAP"/>
    <property type="match status" value="1"/>
</dbReference>
<dbReference type="RefSeq" id="WP_065012698.1">
    <property type="nucleotide sequence ID" value="NZ_LZKJ01000012.1"/>
</dbReference>
<comment type="caution">
    <text evidence="3">The sequence shown here is derived from an EMBL/GenBank/DDBJ whole genome shotgun (WGS) entry which is preliminary data.</text>
</comment>
<feature type="transmembrane region" description="Helical" evidence="2">
    <location>
        <begin position="247"/>
        <end position="269"/>
    </location>
</feature>
<sequence length="270" mass="28516">MWGSLLGVALLMAFNPALLGLILLLISRSRPVQNLLAYWAGCVVMNVPILLAPLLVLHSTPTFTSFSHDLATPTTAASSTVRHIQFGMGVLVLAIAAVLAVRFFARRRAQVPARSGNSSTLVLDSDTPDPTTPSSPFGRAGDATTEGASPIRRLVGRLQSAWDSGSLWVAFVLGMALLPGPYLVIFIDTTIVTSGVPLGAQVVAVIGFVIAMLGVIEITLISYLITPVKTQAVLRPLHEWALAHRQQILLGIFAVVGIALVAQSLGVGVR</sequence>
<feature type="compositionally biased region" description="Low complexity" evidence="1">
    <location>
        <begin position="124"/>
        <end position="136"/>
    </location>
</feature>
<accession>A0A1A2ZUR7</accession>
<dbReference type="InterPro" id="IPR021315">
    <property type="entry name" value="Gap/Sap"/>
</dbReference>
<evidence type="ECO:0000313" key="4">
    <source>
        <dbReference type="Proteomes" id="UP000093592"/>
    </source>
</evidence>
<gene>
    <name evidence="3" type="ORF">A5707_11980</name>
</gene>
<reference evidence="4" key="1">
    <citation type="submission" date="2016-06" db="EMBL/GenBank/DDBJ databases">
        <authorList>
            <person name="Sutton G."/>
            <person name="Brinkac L."/>
            <person name="Sanka R."/>
            <person name="Adams M."/>
            <person name="Lau E."/>
            <person name="Sam S."/>
            <person name="Sreng N."/>
            <person name="Him V."/>
            <person name="Kerleguer A."/>
            <person name="Cheng S."/>
        </authorList>
    </citation>
    <scope>NUCLEOTIDE SEQUENCE [LARGE SCALE GENOMIC DNA]</scope>
    <source>
        <strain evidence="4">E861</strain>
    </source>
</reference>
<dbReference type="OrthoDB" id="4627516at2"/>
<keyword evidence="2" id="KW-0812">Transmembrane</keyword>
<feature type="transmembrane region" description="Helical" evidence="2">
    <location>
        <begin position="199"/>
        <end position="226"/>
    </location>
</feature>
<feature type="transmembrane region" description="Helical" evidence="2">
    <location>
        <begin position="84"/>
        <end position="105"/>
    </location>
</feature>
<proteinExistence type="predicted"/>